<sequence length="239" mass="26876">MDMRLSQVSDSVTGQTIVDSKRYLTDLNSMIPTHGGDTSDIRKARLLLKSVRETNPHHPPAWIASAQLEKVTGKLQVALNLIMKGTEIRPKTVELEEPEDARIMLSQAVECCPTSVKLWLALTRLETYKSAHKVLNKAWENIPTDRHIWITAAKLEEASSNTQMANPNSEEIWLAAVKLKSENSEYERVRRLLAKARSSAPTARVFMKSVKLEWVLGNTAAAQDLCEEALKHYERFPSG</sequence>
<dbReference type="PANTHER" id="PTHR11246:SF1">
    <property type="entry name" value="PRE-MRNA-PROCESSING FACTOR 6"/>
    <property type="match status" value="1"/>
</dbReference>
<dbReference type="GO" id="GO:0071013">
    <property type="term" value="C:catalytic step 2 spliceosome"/>
    <property type="evidence" value="ECO:0007669"/>
    <property type="project" value="TreeGrafter"/>
</dbReference>
<proteinExistence type="predicted"/>
<comment type="caution">
    <text evidence="2">The sequence shown here is derived from an EMBL/GenBank/DDBJ whole genome shotgun (WGS) entry which is preliminary data.</text>
</comment>
<dbReference type="EMBL" id="MUZQ01000061">
    <property type="protein sequence ID" value="OWK60397.1"/>
    <property type="molecule type" value="Genomic_DNA"/>
</dbReference>
<keyword evidence="3" id="KW-1185">Reference proteome</keyword>
<reference evidence="2 3" key="1">
    <citation type="submission" date="2017-05" db="EMBL/GenBank/DDBJ databases">
        <title>Genome of assembly of the Bengalese finch, Lonchura striata domestica.</title>
        <authorList>
            <person name="Colquitt B.M."/>
            <person name="Brainard M.S."/>
        </authorList>
    </citation>
    <scope>NUCLEOTIDE SEQUENCE [LARGE SCALE GENOMIC DNA]</scope>
    <source>
        <strain evidence="2">White83orange57</strain>
    </source>
</reference>
<dbReference type="SMART" id="SM00386">
    <property type="entry name" value="HAT"/>
    <property type="match status" value="4"/>
</dbReference>
<gene>
    <name evidence="2" type="primary">PRPF6</name>
    <name evidence="2" type="ORF">RLOC_00001948</name>
</gene>
<accession>A0A218V324</accession>
<dbReference type="GO" id="GO:0046540">
    <property type="term" value="C:U4/U6 x U5 tri-snRNP complex"/>
    <property type="evidence" value="ECO:0007669"/>
    <property type="project" value="TreeGrafter"/>
</dbReference>
<dbReference type="Proteomes" id="UP000197619">
    <property type="component" value="Unassembled WGS sequence"/>
</dbReference>
<organism evidence="2 3">
    <name type="scientific">Lonchura striata</name>
    <name type="common">white-rumped munia</name>
    <dbReference type="NCBI Taxonomy" id="40157"/>
    <lineage>
        <taxon>Eukaryota</taxon>
        <taxon>Metazoa</taxon>
        <taxon>Chordata</taxon>
        <taxon>Craniata</taxon>
        <taxon>Vertebrata</taxon>
        <taxon>Euteleostomi</taxon>
        <taxon>Archelosauria</taxon>
        <taxon>Archosauria</taxon>
        <taxon>Dinosauria</taxon>
        <taxon>Saurischia</taxon>
        <taxon>Theropoda</taxon>
        <taxon>Coelurosauria</taxon>
        <taxon>Aves</taxon>
        <taxon>Neognathae</taxon>
        <taxon>Neoaves</taxon>
        <taxon>Telluraves</taxon>
        <taxon>Australaves</taxon>
        <taxon>Passeriformes</taxon>
        <taxon>Passeroidea</taxon>
        <taxon>Estrildidae</taxon>
        <taxon>Estrildinae</taxon>
        <taxon>Lonchura</taxon>
    </lineage>
</organism>
<dbReference type="InterPro" id="IPR011990">
    <property type="entry name" value="TPR-like_helical_dom_sf"/>
</dbReference>
<dbReference type="Gene3D" id="1.25.40.10">
    <property type="entry name" value="Tetratricopeptide repeat domain"/>
    <property type="match status" value="1"/>
</dbReference>
<dbReference type="PANTHER" id="PTHR11246">
    <property type="entry name" value="PRE-MRNA SPLICING FACTOR"/>
    <property type="match status" value="1"/>
</dbReference>
<evidence type="ECO:0000313" key="2">
    <source>
        <dbReference type="EMBL" id="OWK60397.1"/>
    </source>
</evidence>
<dbReference type="InterPro" id="IPR003107">
    <property type="entry name" value="HAT"/>
</dbReference>
<evidence type="ECO:0000256" key="1">
    <source>
        <dbReference type="ARBA" id="ARBA00022737"/>
    </source>
</evidence>
<keyword evidence="1" id="KW-0677">Repeat</keyword>
<dbReference type="SUPFAM" id="SSF48452">
    <property type="entry name" value="TPR-like"/>
    <property type="match status" value="1"/>
</dbReference>
<dbReference type="AlphaFoldDB" id="A0A218V324"/>
<protein>
    <submittedName>
        <fullName evidence="2">Pre-mRNA-processing factor 6</fullName>
    </submittedName>
</protein>
<dbReference type="GO" id="GO:0000244">
    <property type="term" value="P:spliceosomal tri-snRNP complex assembly"/>
    <property type="evidence" value="ECO:0007669"/>
    <property type="project" value="TreeGrafter"/>
</dbReference>
<dbReference type="InterPro" id="IPR045075">
    <property type="entry name" value="Syf1-like"/>
</dbReference>
<evidence type="ECO:0000313" key="3">
    <source>
        <dbReference type="Proteomes" id="UP000197619"/>
    </source>
</evidence>
<name>A0A218V324_9PASE</name>